<keyword evidence="9 13" id="KW-0472">Membrane</keyword>
<evidence type="ECO:0000256" key="6">
    <source>
        <dbReference type="ARBA" id="ARBA00022737"/>
    </source>
</evidence>
<evidence type="ECO:0000256" key="7">
    <source>
        <dbReference type="ARBA" id="ARBA00022989"/>
    </source>
</evidence>
<evidence type="ECO:0000256" key="11">
    <source>
        <dbReference type="ARBA" id="ARBA00023264"/>
    </source>
</evidence>
<dbReference type="GO" id="GO:0032049">
    <property type="term" value="P:cardiolipin biosynthetic process"/>
    <property type="evidence" value="ECO:0007669"/>
    <property type="project" value="UniProtKB-UniRule"/>
</dbReference>
<keyword evidence="8" id="KW-0443">Lipid metabolism</keyword>
<evidence type="ECO:0000256" key="12">
    <source>
        <dbReference type="NCBIfam" id="TIGR04265"/>
    </source>
</evidence>
<evidence type="ECO:0000256" key="1">
    <source>
        <dbReference type="ARBA" id="ARBA00004651"/>
    </source>
</evidence>
<accession>A0A1N6REJ4</accession>
<dbReference type="Pfam" id="PF13396">
    <property type="entry name" value="PLDc_N"/>
    <property type="match status" value="1"/>
</dbReference>
<dbReference type="NCBIfam" id="TIGR04265">
    <property type="entry name" value="bac_cardiolipin"/>
    <property type="match status" value="1"/>
</dbReference>
<sequence length="491" mass="55739">MTLQDLLNALHTGWDGFWAIPHIKTWLILGWLTYLVWLGGWIILQKREPAATLSWLMSLAFLPYLGFLIYYLLGPQKIDRHRLRRARRRVALAAFDDESSNPEYAEMQRMVLATTGFPPASATHVDMLVDGSHKYPRLLQDIATATREVHVEYYIYEPDQNGTALRDALTAAAKRGAKVRLLLDAVGSKKASKKFFQPLLDAGGELAWFHPMRLGRVWKFWKRPWVNLRTHRKIVLIDGRIGYTGGINITDEQDDRLRTDAYRDLHLRMEGNVVRELQQVFVEDWIYATDDRSLISDVVQGMPPLVAGDIPVQIVSSGPDSRWEAIHRAHVSAIHAAHHRVWMTTPYFVPGEAAMMALTSAALGGIDVRLMVPKMSDSKLVTFAARSYYDALLAAGVKLYEYGPRMLHSKTLLVDDDLAMIGSANFDHRSFRLNFEVHAIIHDRHIAGELEELIEGEFAHAPRVRDPGTDRRPLFTARLPEAIARLMSPLL</sequence>
<feature type="domain" description="PLD phosphodiesterase" evidence="14">
    <location>
        <begin position="226"/>
        <end position="253"/>
    </location>
</feature>
<name>A0A1N6REJ4_9GAMM</name>
<dbReference type="EC" id="2.7.8.-" evidence="12"/>
<organism evidence="15 16">
    <name type="scientific">Solilutibacter tolerans</name>
    <dbReference type="NCBI Taxonomy" id="1604334"/>
    <lineage>
        <taxon>Bacteria</taxon>
        <taxon>Pseudomonadati</taxon>
        <taxon>Pseudomonadota</taxon>
        <taxon>Gammaproteobacteria</taxon>
        <taxon>Lysobacterales</taxon>
        <taxon>Lysobacteraceae</taxon>
        <taxon>Solilutibacter</taxon>
    </lineage>
</organism>
<keyword evidence="16" id="KW-1185">Reference proteome</keyword>
<evidence type="ECO:0000256" key="5">
    <source>
        <dbReference type="ARBA" id="ARBA00022692"/>
    </source>
</evidence>
<reference evidence="16" key="1">
    <citation type="submission" date="2017-01" db="EMBL/GenBank/DDBJ databases">
        <authorList>
            <person name="Varghese N."/>
            <person name="Submissions S."/>
        </authorList>
    </citation>
    <scope>NUCLEOTIDE SEQUENCE [LARGE SCALE GENOMIC DNA]</scope>
    <source>
        <strain evidence="16">UM1</strain>
    </source>
</reference>
<feature type="domain" description="PLD phosphodiesterase" evidence="14">
    <location>
        <begin position="403"/>
        <end position="430"/>
    </location>
</feature>
<evidence type="ECO:0000256" key="3">
    <source>
        <dbReference type="ARBA" id="ARBA00022516"/>
    </source>
</evidence>
<dbReference type="Pfam" id="PF13091">
    <property type="entry name" value="PLDc_2"/>
    <property type="match status" value="2"/>
</dbReference>
<dbReference type="PROSITE" id="PS50035">
    <property type="entry name" value="PLD"/>
    <property type="match status" value="2"/>
</dbReference>
<evidence type="ECO:0000256" key="8">
    <source>
        <dbReference type="ARBA" id="ARBA00023098"/>
    </source>
</evidence>
<dbReference type="InterPro" id="IPR001736">
    <property type="entry name" value="PLipase_D/transphosphatidylase"/>
</dbReference>
<keyword evidence="3" id="KW-0444">Lipid biosynthesis</keyword>
<evidence type="ECO:0000313" key="15">
    <source>
        <dbReference type="EMBL" id="SIQ27122.1"/>
    </source>
</evidence>
<evidence type="ECO:0000256" key="13">
    <source>
        <dbReference type="SAM" id="Phobius"/>
    </source>
</evidence>
<evidence type="ECO:0000259" key="14">
    <source>
        <dbReference type="PROSITE" id="PS50035"/>
    </source>
</evidence>
<evidence type="ECO:0000313" key="16">
    <source>
        <dbReference type="Proteomes" id="UP000241788"/>
    </source>
</evidence>
<gene>
    <name evidence="15" type="ORF">SAMN05421546_0977</name>
</gene>
<keyword evidence="6" id="KW-0677">Repeat</keyword>
<comment type="subcellular location">
    <subcellularLocation>
        <location evidence="1">Cell membrane</location>
        <topology evidence="1">Multi-pass membrane protein</topology>
    </subcellularLocation>
</comment>
<evidence type="ECO:0000256" key="10">
    <source>
        <dbReference type="ARBA" id="ARBA00023209"/>
    </source>
</evidence>
<keyword evidence="2" id="KW-1003">Cell membrane</keyword>
<dbReference type="InterPro" id="IPR022924">
    <property type="entry name" value="Cardiolipin_synthase"/>
</dbReference>
<dbReference type="OrthoDB" id="9762009at2"/>
<keyword evidence="5 13" id="KW-0812">Transmembrane</keyword>
<keyword evidence="10" id="KW-0594">Phospholipid biosynthesis</keyword>
<dbReference type="GO" id="GO:0005886">
    <property type="term" value="C:plasma membrane"/>
    <property type="evidence" value="ECO:0007669"/>
    <property type="project" value="UniProtKB-SubCell"/>
</dbReference>
<evidence type="ECO:0000256" key="9">
    <source>
        <dbReference type="ARBA" id="ARBA00023136"/>
    </source>
</evidence>
<dbReference type="PANTHER" id="PTHR21248:SF22">
    <property type="entry name" value="PHOSPHOLIPASE D"/>
    <property type="match status" value="1"/>
</dbReference>
<evidence type="ECO:0000256" key="4">
    <source>
        <dbReference type="ARBA" id="ARBA00022679"/>
    </source>
</evidence>
<dbReference type="InterPro" id="IPR025202">
    <property type="entry name" value="PLD-like_dom"/>
</dbReference>
<keyword evidence="4" id="KW-0808">Transferase</keyword>
<keyword evidence="11" id="KW-1208">Phospholipid metabolism</keyword>
<dbReference type="SMART" id="SM00155">
    <property type="entry name" value="PLDc"/>
    <property type="match status" value="2"/>
</dbReference>
<dbReference type="SUPFAM" id="SSF56024">
    <property type="entry name" value="Phospholipase D/nuclease"/>
    <property type="match status" value="2"/>
</dbReference>
<protein>
    <recommendedName>
        <fullName evidence="12">Cardiolipin synthase</fullName>
        <ecNumber evidence="12">2.7.8.-</ecNumber>
    </recommendedName>
</protein>
<dbReference type="Gene3D" id="3.30.870.10">
    <property type="entry name" value="Endonuclease Chain A"/>
    <property type="match status" value="2"/>
</dbReference>
<dbReference type="CDD" id="cd09110">
    <property type="entry name" value="PLDc_CLS_1"/>
    <property type="match status" value="1"/>
</dbReference>
<feature type="transmembrane region" description="Helical" evidence="13">
    <location>
        <begin position="26"/>
        <end position="44"/>
    </location>
</feature>
<dbReference type="InterPro" id="IPR027379">
    <property type="entry name" value="CLS_N"/>
</dbReference>
<dbReference type="Proteomes" id="UP000241788">
    <property type="component" value="Unassembled WGS sequence"/>
</dbReference>
<feature type="transmembrane region" description="Helical" evidence="13">
    <location>
        <begin position="50"/>
        <end position="73"/>
    </location>
</feature>
<dbReference type="GO" id="GO:0008808">
    <property type="term" value="F:cardiolipin synthase activity"/>
    <property type="evidence" value="ECO:0007669"/>
    <property type="project" value="UniProtKB-UniRule"/>
</dbReference>
<proteinExistence type="predicted"/>
<dbReference type="PANTHER" id="PTHR21248">
    <property type="entry name" value="CARDIOLIPIN SYNTHASE"/>
    <property type="match status" value="1"/>
</dbReference>
<dbReference type="AlphaFoldDB" id="A0A1N6REJ4"/>
<dbReference type="CDD" id="cd09112">
    <property type="entry name" value="PLDc_CLS_2"/>
    <property type="match status" value="1"/>
</dbReference>
<evidence type="ECO:0000256" key="2">
    <source>
        <dbReference type="ARBA" id="ARBA00022475"/>
    </source>
</evidence>
<keyword evidence="7 13" id="KW-1133">Transmembrane helix</keyword>
<dbReference type="EMBL" id="FTLW01000002">
    <property type="protein sequence ID" value="SIQ27122.1"/>
    <property type="molecule type" value="Genomic_DNA"/>
</dbReference>
<dbReference type="STRING" id="1604334.SAMN05421546_0977"/>